<evidence type="ECO:0000256" key="3">
    <source>
        <dbReference type="ARBA" id="ARBA00023242"/>
    </source>
</evidence>
<dbReference type="InterPro" id="IPR021850">
    <property type="entry name" value="Symplekin/Pta1"/>
</dbReference>
<gene>
    <name evidence="5" type="ORF">BHQ10_008704</name>
</gene>
<dbReference type="GO" id="GO:0006397">
    <property type="term" value="P:mRNA processing"/>
    <property type="evidence" value="ECO:0007669"/>
    <property type="project" value="UniProtKB-KW"/>
</dbReference>
<dbReference type="AlphaFoldDB" id="A0A364LA53"/>
<dbReference type="STRING" id="1196081.A0A364LA53"/>
<dbReference type="OrthoDB" id="331600at2759"/>
<comment type="subcellular location">
    <subcellularLocation>
        <location evidence="1">Nucleus</location>
    </subcellularLocation>
</comment>
<dbReference type="InterPro" id="IPR032460">
    <property type="entry name" value="Symplekin/Pta1_N"/>
</dbReference>
<dbReference type="GeneID" id="63797918"/>
<evidence type="ECO:0000256" key="1">
    <source>
        <dbReference type="ARBA" id="ARBA00004123"/>
    </source>
</evidence>
<name>A0A364LA53_TALAM</name>
<keyword evidence="2" id="KW-0507">mRNA processing</keyword>
<comment type="caution">
    <text evidence="5">The sequence shown here is derived from an EMBL/GenBank/DDBJ whole genome shotgun (WGS) entry which is preliminary data.</text>
</comment>
<evidence type="ECO:0000313" key="5">
    <source>
        <dbReference type="EMBL" id="RAO72692.1"/>
    </source>
</evidence>
<dbReference type="PANTHER" id="PTHR15245">
    <property type="entry name" value="SYMPLEKIN-RELATED"/>
    <property type="match status" value="1"/>
</dbReference>
<dbReference type="GO" id="GO:0005847">
    <property type="term" value="C:mRNA cleavage and polyadenylation specificity factor complex"/>
    <property type="evidence" value="ECO:0007669"/>
    <property type="project" value="TreeGrafter"/>
</dbReference>
<dbReference type="InterPro" id="IPR016024">
    <property type="entry name" value="ARM-type_fold"/>
</dbReference>
<dbReference type="Proteomes" id="UP000249363">
    <property type="component" value="Unassembled WGS sequence"/>
</dbReference>
<reference evidence="5 6" key="1">
    <citation type="journal article" date="2017" name="Biotechnol. Biofuels">
        <title>Differential beta-glucosidase expression as a function of carbon source availability in Talaromyces amestolkiae: a genomic and proteomic approach.</title>
        <authorList>
            <person name="de Eugenio L.I."/>
            <person name="Mendez-Liter J.A."/>
            <person name="Nieto-Dominguez M."/>
            <person name="Alonso L."/>
            <person name="Gil-Munoz J."/>
            <person name="Barriuso J."/>
            <person name="Prieto A."/>
            <person name="Martinez M.J."/>
        </authorList>
    </citation>
    <scope>NUCLEOTIDE SEQUENCE [LARGE SCALE GENOMIC DNA]</scope>
    <source>
        <strain evidence="5 6">CIB</strain>
    </source>
</reference>
<evidence type="ECO:0000259" key="4">
    <source>
        <dbReference type="Pfam" id="PF11935"/>
    </source>
</evidence>
<dbReference type="Gene3D" id="1.25.10.10">
    <property type="entry name" value="Leucine-rich Repeat Variant"/>
    <property type="match status" value="1"/>
</dbReference>
<dbReference type="PANTHER" id="PTHR15245:SF20">
    <property type="entry name" value="SYMPLEKIN"/>
    <property type="match status" value="1"/>
</dbReference>
<dbReference type="Pfam" id="PF11935">
    <property type="entry name" value="SYMPK_PTA1_N"/>
    <property type="match status" value="1"/>
</dbReference>
<dbReference type="InterPro" id="IPR011989">
    <property type="entry name" value="ARM-like"/>
</dbReference>
<sequence length="744" mass="82510">MAQVDLKEQLTQLEAARNLVLSDAALYPQVLQGILPIIGANARLDLRRWGADFLAETFANTTLPSDRKEQLAGTVLPTLNEYLGNEAQDVAVIKSTVQTASSLYPLVFRHIIHHPNDAAMWDQITAIKHNILQRMDTAPHPVRVCCIKFVQKVVHTQTPGPIADPRRPERNETSIAIVPRTHSLLSIPNLEAEASGLLDRLLTVLQENADDAILVNATINCLGILIRTRPTIANKILETLLNFNPIKVGNGPLTPSMRVKIKSMERTTRAVLINLLKRNPNHPLAGKMHQHIERLAQNCIEAFDASSRKRALPFEPTDGLDNAKRARLVAESPPLLKISPLPEGPISYSQLYTLTEDIGLSSFDVKQLPPDLIVKIAVAVLGRVDPNALAQATEGIRGRYQTLVARQAQQAKASAEEEDDEYEPEYQPIDIPSTEAQDTAAPIFDLEPELGPFQLSRPPPLTEYEANEIGRAAADRVFEMMIATPFKAAATTKPATAGGAATTSSSSSERKGFARLAGGSLDTKEAWITMLVRMATRAPSKLEAAAGSEITTSDGRPTISNYIRELLYRHILEDFRSRINIGIMWLNEEWYNDRMQMSAAASQRYGEKKTDEDVSVPLHYDSWVLRLLGGILPYLDARDIKILIRFLSEIPEVTLSIIGRVQTLARDPERINLCVQALHYLIMFRPPSREICLNALEEIYSTYEEARPAASKVLSRWRPEVIASQQPRELHSATNGAQQLTTNA</sequence>
<proteinExistence type="predicted"/>
<dbReference type="EMBL" id="MIKG01000020">
    <property type="protein sequence ID" value="RAO72692.1"/>
    <property type="molecule type" value="Genomic_DNA"/>
</dbReference>
<dbReference type="RefSeq" id="XP_040737206.1">
    <property type="nucleotide sequence ID" value="XM_040881539.1"/>
</dbReference>
<protein>
    <recommendedName>
        <fullName evidence="4">Symplekin/Pta1 N-terminal domain-containing protein</fullName>
    </recommendedName>
</protein>
<keyword evidence="6" id="KW-1185">Reference proteome</keyword>
<accession>A0A364LA53</accession>
<organism evidence="5 6">
    <name type="scientific">Talaromyces amestolkiae</name>
    <dbReference type="NCBI Taxonomy" id="1196081"/>
    <lineage>
        <taxon>Eukaryota</taxon>
        <taxon>Fungi</taxon>
        <taxon>Dikarya</taxon>
        <taxon>Ascomycota</taxon>
        <taxon>Pezizomycotina</taxon>
        <taxon>Eurotiomycetes</taxon>
        <taxon>Eurotiomycetidae</taxon>
        <taxon>Eurotiales</taxon>
        <taxon>Trichocomaceae</taxon>
        <taxon>Talaromyces</taxon>
        <taxon>Talaromyces sect. Talaromyces</taxon>
    </lineage>
</organism>
<evidence type="ECO:0000313" key="6">
    <source>
        <dbReference type="Proteomes" id="UP000249363"/>
    </source>
</evidence>
<evidence type="ECO:0000256" key="2">
    <source>
        <dbReference type="ARBA" id="ARBA00022664"/>
    </source>
</evidence>
<feature type="domain" description="Symplekin/Pta1 N-terminal" evidence="4">
    <location>
        <begin position="89"/>
        <end position="309"/>
    </location>
</feature>
<dbReference type="SUPFAM" id="SSF48371">
    <property type="entry name" value="ARM repeat"/>
    <property type="match status" value="1"/>
</dbReference>
<keyword evidence="3" id="KW-0539">Nucleus</keyword>